<dbReference type="GO" id="GO:0005694">
    <property type="term" value="C:chromosome"/>
    <property type="evidence" value="ECO:0007669"/>
    <property type="project" value="TreeGrafter"/>
</dbReference>
<dbReference type="PROSITE" id="PS51194">
    <property type="entry name" value="HELICASE_CTER"/>
    <property type="match status" value="1"/>
</dbReference>
<protein>
    <recommendedName>
        <fullName evidence="7">DNA 3'-5' helicase</fullName>
        <ecNumber evidence="7">5.6.2.4</ecNumber>
    </recommendedName>
</protein>
<evidence type="ECO:0000256" key="7">
    <source>
        <dbReference type="ARBA" id="ARBA00034808"/>
    </source>
</evidence>
<evidence type="ECO:0000256" key="1">
    <source>
        <dbReference type="ARBA" id="ARBA00005446"/>
    </source>
</evidence>
<evidence type="ECO:0000256" key="5">
    <source>
        <dbReference type="ARBA" id="ARBA00023235"/>
    </source>
</evidence>
<keyword evidence="10" id="KW-0347">Helicase</keyword>
<evidence type="ECO:0000259" key="8">
    <source>
        <dbReference type="PROSITE" id="PS51192"/>
    </source>
</evidence>
<dbReference type="GO" id="GO:0009378">
    <property type="term" value="F:four-way junction helicase activity"/>
    <property type="evidence" value="ECO:0007669"/>
    <property type="project" value="TreeGrafter"/>
</dbReference>
<dbReference type="GO" id="GO:0005737">
    <property type="term" value="C:cytoplasm"/>
    <property type="evidence" value="ECO:0007669"/>
    <property type="project" value="TreeGrafter"/>
</dbReference>
<feature type="domain" description="Helicase C-terminal" evidence="9">
    <location>
        <begin position="519"/>
        <end position="678"/>
    </location>
</feature>
<dbReference type="Gene3D" id="3.40.50.300">
    <property type="entry name" value="P-loop containing nucleotide triphosphate hydrolases"/>
    <property type="match status" value="2"/>
</dbReference>
<comment type="similarity">
    <text evidence="1">Belongs to the helicase family. RecQ subfamily.</text>
</comment>
<evidence type="ECO:0000259" key="9">
    <source>
        <dbReference type="PROSITE" id="PS51194"/>
    </source>
</evidence>
<evidence type="ECO:0000313" key="10">
    <source>
        <dbReference type="EMBL" id="MDN0069018.1"/>
    </source>
</evidence>
<accession>A0AAW7JW04</accession>
<gene>
    <name evidence="10" type="ORF">QVN40_04790</name>
</gene>
<dbReference type="GO" id="GO:0000724">
    <property type="term" value="P:double-strand break repair via homologous recombination"/>
    <property type="evidence" value="ECO:0007669"/>
    <property type="project" value="TreeGrafter"/>
</dbReference>
<proteinExistence type="inferred from homology"/>
<dbReference type="InterPro" id="IPR001650">
    <property type="entry name" value="Helicase_C-like"/>
</dbReference>
<keyword evidence="5" id="KW-0413">Isomerase</keyword>
<organism evidence="10 11">
    <name type="scientific">Collinsella ihumii</name>
    <dbReference type="NCBI Taxonomy" id="1720204"/>
    <lineage>
        <taxon>Bacteria</taxon>
        <taxon>Bacillati</taxon>
        <taxon>Actinomycetota</taxon>
        <taxon>Coriobacteriia</taxon>
        <taxon>Coriobacteriales</taxon>
        <taxon>Coriobacteriaceae</taxon>
        <taxon>Collinsella</taxon>
    </lineage>
</organism>
<dbReference type="Proteomes" id="UP001168505">
    <property type="component" value="Unassembled WGS sequence"/>
</dbReference>
<dbReference type="AlphaFoldDB" id="A0AAW7JW04"/>
<dbReference type="SMART" id="SM00487">
    <property type="entry name" value="DEXDc"/>
    <property type="match status" value="1"/>
</dbReference>
<name>A0AAW7JW04_9ACTN</name>
<dbReference type="InterPro" id="IPR014001">
    <property type="entry name" value="Helicase_ATP-bd"/>
</dbReference>
<dbReference type="SMART" id="SM00490">
    <property type="entry name" value="HELICc"/>
    <property type="match status" value="1"/>
</dbReference>
<dbReference type="SMART" id="SM00382">
    <property type="entry name" value="AAA"/>
    <property type="match status" value="1"/>
</dbReference>
<dbReference type="InterPro" id="IPR003593">
    <property type="entry name" value="AAA+_ATPase"/>
</dbReference>
<evidence type="ECO:0000256" key="3">
    <source>
        <dbReference type="ARBA" id="ARBA00022840"/>
    </source>
</evidence>
<keyword evidence="4" id="KW-0238">DNA-binding</keyword>
<reference evidence="10" key="1">
    <citation type="submission" date="2023-06" db="EMBL/GenBank/DDBJ databases">
        <authorList>
            <person name="Zeman M."/>
            <person name="Kubasova T."/>
            <person name="Jahodarova E."/>
            <person name="Nykrynova M."/>
            <person name="Rychlik I."/>
        </authorList>
    </citation>
    <scope>NUCLEOTIDE SEQUENCE</scope>
    <source>
        <strain evidence="10">15_COKtk</strain>
    </source>
</reference>
<keyword evidence="2" id="KW-0547">Nucleotide-binding</keyword>
<dbReference type="EC" id="5.6.2.4" evidence="7"/>
<reference evidence="10" key="2">
    <citation type="submission" date="2023-08" db="EMBL/GenBank/DDBJ databases">
        <title>Identification and characterization of horizontal gene transfer across gut microbiota members of farm animals based on homology search.</title>
        <authorList>
            <person name="Schwarzerova J."/>
            <person name="Nykrynova M."/>
            <person name="Jureckova K."/>
            <person name="Cejkova D."/>
            <person name="Rychlik I."/>
        </authorList>
    </citation>
    <scope>NUCLEOTIDE SEQUENCE</scope>
    <source>
        <strain evidence="10">15_COKtk</strain>
    </source>
</reference>
<dbReference type="GO" id="GO:0043138">
    <property type="term" value="F:3'-5' DNA helicase activity"/>
    <property type="evidence" value="ECO:0007669"/>
    <property type="project" value="UniProtKB-EC"/>
</dbReference>
<dbReference type="PROSITE" id="PS51192">
    <property type="entry name" value="HELICASE_ATP_BIND_1"/>
    <property type="match status" value="1"/>
</dbReference>
<sequence>MTTPSPFSIWFLDRVRSIVHRFEGDAAAIFFLGMSAHQAKLIASCKYAVETMGEILDSMGHINYQALSSTRRRTFHSLSSAEGPQLLLYEQLESIRGSLAELYDGKVVIVRNNLFLDSEGYPCPGSKQDMEQLAAHLDGNRGEEPASARCYGQVFVVGGRYLASPIRFEDELVCETINLIEGVESIYGGEALAEPVSVPGPQYLSARLAISHGIVKSMSFDLGDASVEELGPDGETLLAFAGVVLDCGADCSVVNIEARGQERPEGERLLPLLKQYWGPSFRMLGIYKNPDKDNEMTEVSQGLISEYVVSQAELAIRGSEAFTNVLVTAPTGAGKSLLFQLAALYLARTYGVITLVIEPLKELMRDQVNGLKARGIKSVAAINSDISFDERQSELDRIRHGKVSIVYLSPELLLSSSIDDILGGRKLGLVVVDEVHTVTSWGRDFRPDYWYLGTYLAKLRRRGMLFPVFCLTATAVYGGRDDMVNRTINDLGLGCCKLFLGNPRRENIDFAIKVRNKSSFPGLMDEVKYELAANWINETVANGDKAIVYCPYKTHVERIMDTVDRTDGRVLGFHSGKDQEYRRLVASAFKDGSCRVLVATKAFGMGVDISNITKIYHFAPTGNLADYVQEIGRAARKKNLQGIAAIDFFNNDSSYARRLYAMSRFAQWQLREIMGKLYSIYASKPRGGRSQNILVSPDSFSYLFAREKDGDKPNRIKAALMMVAQDLKDTYNFPVIVVRPKPTYTTAYVCIRSEGEDWFLSNYGQYVQKLDEAHTRYEAVPNQNAVRIQDLGAIYLLHADKMWEEKFSDRTFNQFKHDLFSGEISPERGVPAVSPRLVLKITYEEEFSAVERRFAVYLTAIRDALFSLANKGEFGKRDFRLAFEERLDASIPKIKNTDALLDLFVKPAGTTQSNRRGILKFIFRKTSPTGSAATARHSYQVSSKNVFSFHNEALRTFRLLNPRHSRICVCYLDPKALGSRYDLVELLQALELATYEARGGDNPEIFVRINDPIKLKTLSTDSRYSNSVLKEQNERHDYAERVITRFFMTPMSTEERWDLIEEYFLGNDDYVAERLGLREIAQEQREVSRKVNYRGGDRLFTGLRTLMKTEGTSFAPQPYFRIWRSIGDRAATLEERRDLERLREVTRGSHYELPTLEPEIVIESTGGVLHPLLAWKERKVLLFRQRSAAEYDLAKQTDWKPYLLGQGESITELAEDININRHGNAKGGR</sequence>
<dbReference type="PANTHER" id="PTHR13710">
    <property type="entry name" value="DNA HELICASE RECQ FAMILY MEMBER"/>
    <property type="match status" value="1"/>
</dbReference>
<dbReference type="Pfam" id="PF00270">
    <property type="entry name" value="DEAD"/>
    <property type="match status" value="1"/>
</dbReference>
<evidence type="ECO:0000256" key="2">
    <source>
        <dbReference type="ARBA" id="ARBA00022741"/>
    </source>
</evidence>
<dbReference type="Pfam" id="PF00271">
    <property type="entry name" value="Helicase_C"/>
    <property type="match status" value="1"/>
</dbReference>
<comment type="catalytic activity">
    <reaction evidence="6">
        <text>Couples ATP hydrolysis with the unwinding of duplex DNA by translocating in the 3'-5' direction.</text>
        <dbReference type="EC" id="5.6.2.4"/>
    </reaction>
</comment>
<evidence type="ECO:0000313" key="11">
    <source>
        <dbReference type="Proteomes" id="UP001168505"/>
    </source>
</evidence>
<dbReference type="SUPFAM" id="SSF52540">
    <property type="entry name" value="P-loop containing nucleoside triphosphate hydrolases"/>
    <property type="match status" value="1"/>
</dbReference>
<dbReference type="EMBL" id="JAUEIR010000004">
    <property type="protein sequence ID" value="MDN0069018.1"/>
    <property type="molecule type" value="Genomic_DNA"/>
</dbReference>
<feature type="domain" description="Helicase ATP-binding" evidence="8">
    <location>
        <begin position="316"/>
        <end position="493"/>
    </location>
</feature>
<dbReference type="GO" id="GO:0003677">
    <property type="term" value="F:DNA binding"/>
    <property type="evidence" value="ECO:0007669"/>
    <property type="project" value="UniProtKB-KW"/>
</dbReference>
<keyword evidence="10" id="KW-0378">Hydrolase</keyword>
<dbReference type="InterPro" id="IPR011545">
    <property type="entry name" value="DEAD/DEAH_box_helicase_dom"/>
</dbReference>
<evidence type="ECO:0000256" key="6">
    <source>
        <dbReference type="ARBA" id="ARBA00034617"/>
    </source>
</evidence>
<dbReference type="RefSeq" id="WP_289826922.1">
    <property type="nucleotide sequence ID" value="NZ_JAUEIR010000004.1"/>
</dbReference>
<evidence type="ECO:0000256" key="4">
    <source>
        <dbReference type="ARBA" id="ARBA00023125"/>
    </source>
</evidence>
<dbReference type="GO" id="GO:0005524">
    <property type="term" value="F:ATP binding"/>
    <property type="evidence" value="ECO:0007669"/>
    <property type="project" value="UniProtKB-KW"/>
</dbReference>
<keyword evidence="3" id="KW-0067">ATP-binding</keyword>
<dbReference type="PANTHER" id="PTHR13710:SF105">
    <property type="entry name" value="ATP-DEPENDENT DNA HELICASE Q1"/>
    <property type="match status" value="1"/>
</dbReference>
<dbReference type="InterPro" id="IPR027417">
    <property type="entry name" value="P-loop_NTPase"/>
</dbReference>
<comment type="caution">
    <text evidence="10">The sequence shown here is derived from an EMBL/GenBank/DDBJ whole genome shotgun (WGS) entry which is preliminary data.</text>
</comment>
<dbReference type="CDD" id="cd17920">
    <property type="entry name" value="DEXHc_RecQ"/>
    <property type="match status" value="1"/>
</dbReference>